<dbReference type="EMBL" id="JANIDV010000002">
    <property type="protein sequence ID" value="MCX5616353.1"/>
    <property type="molecule type" value="Genomic_DNA"/>
</dbReference>
<dbReference type="RefSeq" id="WP_266127335.1">
    <property type="nucleotide sequence ID" value="NZ_JANIDV010000002.1"/>
</dbReference>
<evidence type="ECO:0000313" key="3">
    <source>
        <dbReference type="Proteomes" id="UP001165633"/>
    </source>
</evidence>
<sequence length="113" mass="11497">MTDTTTTAATPNTVFEGIEALITNALGDHESAATKARIHAATSALSAIGSIVEPFLADHMDVQGLMNGLVKVEQGSGQIEEGVEDIIAAIHKKKDTASSPAATTNSSYSGGIG</sequence>
<name>A0ABT3WCF3_9PROT</name>
<feature type="compositionally biased region" description="Low complexity" evidence="1">
    <location>
        <begin position="97"/>
        <end position="113"/>
    </location>
</feature>
<feature type="region of interest" description="Disordered" evidence="1">
    <location>
        <begin position="93"/>
        <end position="113"/>
    </location>
</feature>
<dbReference type="Proteomes" id="UP001165633">
    <property type="component" value="Unassembled WGS sequence"/>
</dbReference>
<evidence type="ECO:0000313" key="2">
    <source>
        <dbReference type="EMBL" id="MCX5616353.1"/>
    </source>
</evidence>
<proteinExistence type="predicted"/>
<organism evidence="2 3">
    <name type="scientific">Bombella dulcis</name>
    <dbReference type="NCBI Taxonomy" id="2967339"/>
    <lineage>
        <taxon>Bacteria</taxon>
        <taxon>Pseudomonadati</taxon>
        <taxon>Pseudomonadota</taxon>
        <taxon>Alphaproteobacteria</taxon>
        <taxon>Acetobacterales</taxon>
        <taxon>Acetobacteraceae</taxon>
        <taxon>Bombella</taxon>
    </lineage>
</organism>
<accession>A0ABT3WCF3</accession>
<comment type="caution">
    <text evidence="2">The sequence shown here is derived from an EMBL/GenBank/DDBJ whole genome shotgun (WGS) entry which is preliminary data.</text>
</comment>
<evidence type="ECO:0000256" key="1">
    <source>
        <dbReference type="SAM" id="MobiDB-lite"/>
    </source>
</evidence>
<keyword evidence="3" id="KW-1185">Reference proteome</keyword>
<protein>
    <submittedName>
        <fullName evidence="2">Uncharacterized protein</fullName>
    </submittedName>
</protein>
<reference evidence="2" key="1">
    <citation type="submission" date="2022-07" db="EMBL/GenBank/DDBJ databases">
        <title>Bombella genomes.</title>
        <authorList>
            <person name="Harer L."/>
            <person name="Styblova S."/>
            <person name="Ehrmann M."/>
        </authorList>
    </citation>
    <scope>NUCLEOTIDE SEQUENCE</scope>
    <source>
        <strain evidence="2">TMW 2.2559</strain>
    </source>
</reference>
<gene>
    <name evidence="2" type="ORF">NQF87_05110</name>
</gene>